<keyword evidence="3" id="KW-1185">Reference proteome</keyword>
<name>A0ABQ9AJJ9_9ROSI</name>
<keyword evidence="1" id="KW-1133">Transmembrane helix</keyword>
<evidence type="ECO:0000256" key="1">
    <source>
        <dbReference type="SAM" id="Phobius"/>
    </source>
</evidence>
<accession>A0ABQ9AJJ9</accession>
<keyword evidence="1" id="KW-0812">Transmembrane</keyword>
<gene>
    <name evidence="2" type="ORF">OIU77_008145</name>
</gene>
<evidence type="ECO:0000313" key="2">
    <source>
        <dbReference type="EMBL" id="KAJ6340327.1"/>
    </source>
</evidence>
<feature type="transmembrane region" description="Helical" evidence="1">
    <location>
        <begin position="78"/>
        <end position="100"/>
    </location>
</feature>
<keyword evidence="1" id="KW-0472">Membrane</keyword>
<proteinExistence type="predicted"/>
<dbReference type="Proteomes" id="UP001141253">
    <property type="component" value="Chromosome 15W"/>
</dbReference>
<feature type="transmembrane region" description="Helical" evidence="1">
    <location>
        <begin position="6"/>
        <end position="28"/>
    </location>
</feature>
<comment type="caution">
    <text evidence="2">The sequence shown here is derived from an EMBL/GenBank/DDBJ whole genome shotgun (WGS) entry which is preliminary data.</text>
</comment>
<reference evidence="2" key="2">
    <citation type="journal article" date="2023" name="Int. J. Mol. Sci.">
        <title>De Novo Assembly and Annotation of 11 Diverse Shrub Willow (Salix) Genomes Reveals Novel Gene Organization in Sex-Linked Regions.</title>
        <authorList>
            <person name="Hyden B."/>
            <person name="Feng K."/>
            <person name="Yates T.B."/>
            <person name="Jawdy S."/>
            <person name="Cereghino C."/>
            <person name="Smart L.B."/>
            <person name="Muchero W."/>
        </authorList>
    </citation>
    <scope>NUCLEOTIDE SEQUENCE</scope>
    <source>
        <tissue evidence="2">Shoot tip</tissue>
    </source>
</reference>
<sequence length="101" mass="11534">MASFLWFSLQTLLFFPFFFYFFFFFYGFDVNLQNCCLPSPNFSGLASSALSSVFFYFSKTSCLGLGLYRSVTSSEIKLVYSGLIYVYIAVFLFVVCLSGMC</sequence>
<evidence type="ECO:0000313" key="3">
    <source>
        <dbReference type="Proteomes" id="UP001141253"/>
    </source>
</evidence>
<dbReference type="EMBL" id="JAPFFI010000020">
    <property type="protein sequence ID" value="KAJ6340327.1"/>
    <property type="molecule type" value="Genomic_DNA"/>
</dbReference>
<protein>
    <submittedName>
        <fullName evidence="2">Uncharacterized protein</fullName>
    </submittedName>
</protein>
<reference evidence="2" key="1">
    <citation type="submission" date="2022-10" db="EMBL/GenBank/DDBJ databases">
        <authorList>
            <person name="Hyden B.L."/>
            <person name="Feng K."/>
            <person name="Yates T."/>
            <person name="Jawdy S."/>
            <person name="Smart L.B."/>
            <person name="Muchero W."/>
        </authorList>
    </citation>
    <scope>NUCLEOTIDE SEQUENCE</scope>
    <source>
        <tissue evidence="2">Shoot tip</tissue>
    </source>
</reference>
<feature type="transmembrane region" description="Helical" evidence="1">
    <location>
        <begin position="40"/>
        <end position="58"/>
    </location>
</feature>
<organism evidence="2 3">
    <name type="scientific">Salix suchowensis</name>
    <dbReference type="NCBI Taxonomy" id="1278906"/>
    <lineage>
        <taxon>Eukaryota</taxon>
        <taxon>Viridiplantae</taxon>
        <taxon>Streptophyta</taxon>
        <taxon>Embryophyta</taxon>
        <taxon>Tracheophyta</taxon>
        <taxon>Spermatophyta</taxon>
        <taxon>Magnoliopsida</taxon>
        <taxon>eudicotyledons</taxon>
        <taxon>Gunneridae</taxon>
        <taxon>Pentapetalae</taxon>
        <taxon>rosids</taxon>
        <taxon>fabids</taxon>
        <taxon>Malpighiales</taxon>
        <taxon>Salicaceae</taxon>
        <taxon>Saliceae</taxon>
        <taxon>Salix</taxon>
    </lineage>
</organism>